<comment type="caution">
    <text evidence="2">The sequence shown here is derived from an EMBL/GenBank/DDBJ whole genome shotgun (WGS) entry which is preliminary data.</text>
</comment>
<evidence type="ECO:0000313" key="2">
    <source>
        <dbReference type="EMBL" id="PLC43636.1"/>
    </source>
</evidence>
<reference evidence="2 3" key="1">
    <citation type="submission" date="2017-12" db="EMBL/GenBank/DDBJ databases">
        <title>Draft genome sequence of Ralstonia pickettii 52.</title>
        <authorList>
            <person name="Zheng B."/>
        </authorList>
    </citation>
    <scope>NUCLEOTIDE SEQUENCE [LARGE SCALE GENOMIC DNA]</scope>
    <source>
        <strain evidence="2 3">52</strain>
    </source>
</reference>
<organism evidence="2 3">
    <name type="scientific">Ralstonia pickettii</name>
    <name type="common">Burkholderia pickettii</name>
    <dbReference type="NCBI Taxonomy" id="329"/>
    <lineage>
        <taxon>Bacteria</taxon>
        <taxon>Pseudomonadati</taxon>
        <taxon>Pseudomonadota</taxon>
        <taxon>Betaproteobacteria</taxon>
        <taxon>Burkholderiales</taxon>
        <taxon>Burkholderiaceae</taxon>
        <taxon>Ralstonia</taxon>
    </lineage>
</organism>
<dbReference type="AlphaFoldDB" id="A0A2N4TVA9"/>
<gene>
    <name evidence="2" type="ORF">C0Q88_02690</name>
</gene>
<protein>
    <recommendedName>
        <fullName evidence="1">DUF6630 domain-containing protein</fullName>
    </recommendedName>
</protein>
<proteinExistence type="predicted"/>
<dbReference type="InterPro" id="IPR046582">
    <property type="entry name" value="DUF6630"/>
</dbReference>
<feature type="domain" description="DUF6630" evidence="1">
    <location>
        <begin position="91"/>
        <end position="188"/>
    </location>
</feature>
<name>A0A2N4TVA9_RALPI</name>
<sequence>MLKRFKNLFGRPAPTPTSEDPLRDDDILRDDFSPSADAIDALAEFVCLVGAPCGQAEADQLAASVRTGDLPGDDIAGLLTWSIARNLGDGAPWTLAIWVDWKAWDEIEWQTEKLLDTLGIGARWEWARAEAERTVAEGLLDFGAWLRPHGYELLHVDTGGDDYFAFPIRADLLQTGLAHAERAGLKVEQADDFRASQGLSL</sequence>
<evidence type="ECO:0000313" key="3">
    <source>
        <dbReference type="Proteomes" id="UP000234456"/>
    </source>
</evidence>
<accession>A0A2N4TVA9</accession>
<dbReference type="OrthoDB" id="69552at2"/>
<evidence type="ECO:0000259" key="1">
    <source>
        <dbReference type="Pfam" id="PF20335"/>
    </source>
</evidence>
<dbReference type="Pfam" id="PF20335">
    <property type="entry name" value="DUF6630"/>
    <property type="match status" value="1"/>
</dbReference>
<dbReference type="Proteomes" id="UP000234456">
    <property type="component" value="Unassembled WGS sequence"/>
</dbReference>
<dbReference type="RefSeq" id="WP_102064245.1">
    <property type="nucleotide sequence ID" value="NZ_PKQE01000001.1"/>
</dbReference>
<dbReference type="EMBL" id="PKQE01000001">
    <property type="protein sequence ID" value="PLC43636.1"/>
    <property type="molecule type" value="Genomic_DNA"/>
</dbReference>